<feature type="transmembrane region" description="Helical" evidence="6">
    <location>
        <begin position="239"/>
        <end position="259"/>
    </location>
</feature>
<evidence type="ECO:0000313" key="7">
    <source>
        <dbReference type="EMBL" id="KEA62308.1"/>
    </source>
</evidence>
<dbReference type="InterPro" id="IPR022791">
    <property type="entry name" value="L-PG_synthase/AglD"/>
</dbReference>
<feature type="transmembrane region" description="Helical" evidence="6">
    <location>
        <begin position="151"/>
        <end position="174"/>
    </location>
</feature>
<evidence type="ECO:0000313" key="8">
    <source>
        <dbReference type="Proteomes" id="UP000028252"/>
    </source>
</evidence>
<evidence type="ECO:0000256" key="3">
    <source>
        <dbReference type="ARBA" id="ARBA00022692"/>
    </source>
</evidence>
<feature type="transmembrane region" description="Helical" evidence="6">
    <location>
        <begin position="291"/>
        <end position="311"/>
    </location>
</feature>
<feature type="transmembrane region" description="Helical" evidence="6">
    <location>
        <begin position="49"/>
        <end position="74"/>
    </location>
</feature>
<protein>
    <submittedName>
        <fullName evidence="7">Uncharacterized protein</fullName>
    </submittedName>
</protein>
<dbReference type="STRING" id="1232683.ADIMK_3598"/>
<dbReference type="EMBL" id="JMQN01000053">
    <property type="protein sequence ID" value="KEA62308.1"/>
    <property type="molecule type" value="Genomic_DNA"/>
</dbReference>
<evidence type="ECO:0000256" key="2">
    <source>
        <dbReference type="ARBA" id="ARBA00022475"/>
    </source>
</evidence>
<dbReference type="PATRIC" id="fig|1232683.4.peg.3539"/>
<reference evidence="7 8" key="1">
    <citation type="submission" date="2014-04" db="EMBL/GenBank/DDBJ databases">
        <title>Marinobacterium kochiensis sp. nov., isolated from sediment sample collected from Kochi backwaters in Kerala, India.</title>
        <authorList>
            <person name="Singh A."/>
            <person name="Pinnaka A.K."/>
        </authorList>
    </citation>
    <scope>NUCLEOTIDE SEQUENCE [LARGE SCALE GENOMIC DNA]</scope>
    <source>
        <strain evidence="7 8">AK27</strain>
    </source>
</reference>
<dbReference type="eggNOG" id="COG0392">
    <property type="taxonomic scope" value="Bacteria"/>
</dbReference>
<feature type="transmembrane region" description="Helical" evidence="6">
    <location>
        <begin position="210"/>
        <end position="233"/>
    </location>
</feature>
<dbReference type="AlphaFoldDB" id="A0A081FUV3"/>
<name>A0A081FUV3_9GAMM</name>
<keyword evidence="8" id="KW-1185">Reference proteome</keyword>
<proteinExistence type="predicted"/>
<accession>A0A081FUV3</accession>
<dbReference type="Pfam" id="PF03706">
    <property type="entry name" value="LPG_synthase_TM"/>
    <property type="match status" value="1"/>
</dbReference>
<evidence type="ECO:0000256" key="5">
    <source>
        <dbReference type="ARBA" id="ARBA00023136"/>
    </source>
</evidence>
<gene>
    <name evidence="7" type="ORF">ADIMK_3598</name>
</gene>
<comment type="subcellular location">
    <subcellularLocation>
        <location evidence="1">Cell membrane</location>
        <topology evidence="1">Multi-pass membrane protein</topology>
    </subcellularLocation>
</comment>
<evidence type="ECO:0000256" key="1">
    <source>
        <dbReference type="ARBA" id="ARBA00004651"/>
    </source>
</evidence>
<dbReference type="RefSeq" id="WP_051693096.1">
    <property type="nucleotide sequence ID" value="NZ_JMQN01000053.1"/>
</dbReference>
<organism evidence="7 8">
    <name type="scientific">Marinobacterium lacunae</name>
    <dbReference type="NCBI Taxonomy" id="1232683"/>
    <lineage>
        <taxon>Bacteria</taxon>
        <taxon>Pseudomonadati</taxon>
        <taxon>Pseudomonadota</taxon>
        <taxon>Gammaproteobacteria</taxon>
        <taxon>Oceanospirillales</taxon>
        <taxon>Oceanospirillaceae</taxon>
        <taxon>Marinobacterium</taxon>
    </lineage>
</organism>
<keyword evidence="4 6" id="KW-1133">Transmembrane helix</keyword>
<evidence type="ECO:0000256" key="4">
    <source>
        <dbReference type="ARBA" id="ARBA00022989"/>
    </source>
</evidence>
<dbReference type="GO" id="GO:0005886">
    <property type="term" value="C:plasma membrane"/>
    <property type="evidence" value="ECO:0007669"/>
    <property type="project" value="UniProtKB-SubCell"/>
</dbReference>
<keyword evidence="2" id="KW-1003">Cell membrane</keyword>
<keyword evidence="3 6" id="KW-0812">Transmembrane</keyword>
<sequence length="328" mass="35703">MTATAPTHGSPAHTTGKHRILRWCLSLLLTALLIAGVETTLGWRQTLSAWSGVPLSTLLMLAVATLVSYALRAWRAYLYFGRHRGHPFLAYLRINLLHNALNNLLPMRLGEASFPLLMKHRFELPVLSTAAGLAWIRLMDLHWLGLLLSLLGIRLIGPIMMLPALLLPTLPFILMRFSASITRWLPGPLKSLARMLAEHGPLSPALGLKLYLLTALLWSLKLFVLMLVIQHFIDIPGVQGLLAIIFADLSSVLPIHGLAGAGTFEGAMLAALLPFGIAAEAILLAAVNLHLYMLGVTLVSIPVALMLPECATRTRLSGKLGIITETKS</sequence>
<keyword evidence="5 6" id="KW-0472">Membrane</keyword>
<comment type="caution">
    <text evidence="7">The sequence shown here is derived from an EMBL/GenBank/DDBJ whole genome shotgun (WGS) entry which is preliminary data.</text>
</comment>
<feature type="transmembrane region" description="Helical" evidence="6">
    <location>
        <begin position="20"/>
        <end position="37"/>
    </location>
</feature>
<dbReference type="Proteomes" id="UP000028252">
    <property type="component" value="Unassembled WGS sequence"/>
</dbReference>
<evidence type="ECO:0000256" key="6">
    <source>
        <dbReference type="SAM" id="Phobius"/>
    </source>
</evidence>